<dbReference type="InterPro" id="IPR007693">
    <property type="entry name" value="DNA_helicase_DnaB-like_N"/>
</dbReference>
<evidence type="ECO:0000256" key="11">
    <source>
        <dbReference type="NCBIfam" id="TIGR00665"/>
    </source>
</evidence>
<dbReference type="GO" id="GO:0016887">
    <property type="term" value="F:ATP hydrolysis activity"/>
    <property type="evidence" value="ECO:0007669"/>
    <property type="project" value="RHEA"/>
</dbReference>
<dbReference type="Gene3D" id="3.40.50.300">
    <property type="entry name" value="P-loop containing nucleotide triphosphate hydrolases"/>
    <property type="match status" value="1"/>
</dbReference>
<dbReference type="EC" id="5.6.2.3" evidence="11 12"/>
<dbReference type="Pfam" id="PF00772">
    <property type="entry name" value="DnaB"/>
    <property type="match status" value="1"/>
</dbReference>
<comment type="caution">
    <text evidence="14">The sequence shown here is derived from an EMBL/GenBank/DDBJ whole genome shotgun (WGS) entry which is preliminary data.</text>
</comment>
<dbReference type="GO" id="GO:0043139">
    <property type="term" value="F:5'-3' DNA helicase activity"/>
    <property type="evidence" value="ECO:0007669"/>
    <property type="project" value="UniProtKB-EC"/>
</dbReference>
<reference evidence="14 15" key="1">
    <citation type="submission" date="2017-07" db="EMBL/GenBank/DDBJ databases">
        <title>Mechanisms for carbon and nitrogen cycling indicate functional differentiation within the Candidate Phyla Radiation.</title>
        <authorList>
            <person name="Danczak R.E."/>
            <person name="Johnston M.D."/>
            <person name="Kenah C."/>
            <person name="Slattery M."/>
            <person name="Wrighton K.C."/>
            <person name="Wilkins M.J."/>
        </authorList>
    </citation>
    <scope>NUCLEOTIDE SEQUENCE [LARGE SCALE GENOMIC DNA]</scope>
    <source>
        <strain evidence="14">Licking1014_7</strain>
    </source>
</reference>
<keyword evidence="9" id="KW-0413">Isomerase</keyword>
<dbReference type="InterPro" id="IPR027417">
    <property type="entry name" value="P-loop_NTPase"/>
</dbReference>
<organism evidence="14 15">
    <name type="scientific">Candidatus Berkelbacteria bacterium Licking1014_7</name>
    <dbReference type="NCBI Taxonomy" id="2017147"/>
    <lineage>
        <taxon>Bacteria</taxon>
        <taxon>Candidatus Berkelbacteria</taxon>
    </lineage>
</organism>
<evidence type="ECO:0000256" key="9">
    <source>
        <dbReference type="ARBA" id="ARBA00023235"/>
    </source>
</evidence>
<accession>A0A554LI60</accession>
<dbReference type="FunFam" id="1.10.860.10:FF:000001">
    <property type="entry name" value="Replicative DNA helicase"/>
    <property type="match status" value="1"/>
</dbReference>
<keyword evidence="5 12" id="KW-0378">Hydrolase</keyword>
<keyword evidence="4 12" id="KW-0547">Nucleotide-binding</keyword>
<proteinExistence type="inferred from homology"/>
<dbReference type="Proteomes" id="UP000315689">
    <property type="component" value="Unassembled WGS sequence"/>
</dbReference>
<dbReference type="SUPFAM" id="SSF52540">
    <property type="entry name" value="P-loop containing nucleoside triphosphate hydrolases"/>
    <property type="match status" value="1"/>
</dbReference>
<keyword evidence="2 12" id="KW-0639">Primosome</keyword>
<evidence type="ECO:0000256" key="5">
    <source>
        <dbReference type="ARBA" id="ARBA00022801"/>
    </source>
</evidence>
<dbReference type="PANTHER" id="PTHR30153:SF2">
    <property type="entry name" value="REPLICATIVE DNA HELICASE"/>
    <property type="match status" value="1"/>
</dbReference>
<evidence type="ECO:0000256" key="8">
    <source>
        <dbReference type="ARBA" id="ARBA00023125"/>
    </source>
</evidence>
<dbReference type="NCBIfam" id="TIGR00665">
    <property type="entry name" value="DnaB"/>
    <property type="match status" value="1"/>
</dbReference>
<dbReference type="InterPro" id="IPR016136">
    <property type="entry name" value="DNA_helicase_N/primase_C"/>
</dbReference>
<dbReference type="GO" id="GO:0003677">
    <property type="term" value="F:DNA binding"/>
    <property type="evidence" value="ECO:0007669"/>
    <property type="project" value="UniProtKB-UniRule"/>
</dbReference>
<evidence type="ECO:0000256" key="6">
    <source>
        <dbReference type="ARBA" id="ARBA00022806"/>
    </source>
</evidence>
<dbReference type="GO" id="GO:1990077">
    <property type="term" value="C:primosome complex"/>
    <property type="evidence" value="ECO:0007669"/>
    <property type="project" value="UniProtKB-UniRule"/>
</dbReference>
<dbReference type="PANTHER" id="PTHR30153">
    <property type="entry name" value="REPLICATIVE DNA HELICASE DNAB"/>
    <property type="match status" value="1"/>
</dbReference>
<evidence type="ECO:0000256" key="1">
    <source>
        <dbReference type="ARBA" id="ARBA00008428"/>
    </source>
</evidence>
<dbReference type="EMBL" id="VMGK01000021">
    <property type="protein sequence ID" value="TSC92553.1"/>
    <property type="molecule type" value="Genomic_DNA"/>
</dbReference>
<evidence type="ECO:0000256" key="2">
    <source>
        <dbReference type="ARBA" id="ARBA00022515"/>
    </source>
</evidence>
<evidence type="ECO:0000259" key="13">
    <source>
        <dbReference type="PROSITE" id="PS51199"/>
    </source>
</evidence>
<keyword evidence="8 12" id="KW-0238">DNA-binding</keyword>
<dbReference type="GO" id="GO:0006269">
    <property type="term" value="P:DNA replication, synthesis of primer"/>
    <property type="evidence" value="ECO:0007669"/>
    <property type="project" value="UniProtKB-UniRule"/>
</dbReference>
<dbReference type="AlphaFoldDB" id="A0A554LI60"/>
<evidence type="ECO:0000256" key="3">
    <source>
        <dbReference type="ARBA" id="ARBA00022705"/>
    </source>
</evidence>
<evidence type="ECO:0000256" key="12">
    <source>
        <dbReference type="RuleBase" id="RU362085"/>
    </source>
</evidence>
<dbReference type="CDD" id="cd00984">
    <property type="entry name" value="DnaB_C"/>
    <property type="match status" value="1"/>
</dbReference>
<evidence type="ECO:0000256" key="7">
    <source>
        <dbReference type="ARBA" id="ARBA00022840"/>
    </source>
</evidence>
<dbReference type="GO" id="GO:0005524">
    <property type="term" value="F:ATP binding"/>
    <property type="evidence" value="ECO:0007669"/>
    <property type="project" value="UniProtKB-UniRule"/>
</dbReference>
<evidence type="ECO:0000256" key="10">
    <source>
        <dbReference type="ARBA" id="ARBA00048954"/>
    </source>
</evidence>
<sequence length="471" mass="52931">MANLKLPPQNLEAEQAVLGALLIDQEAFYKVSDFLRPDDFYQEENKLVYQTMVDLAEDKQPLDVLTVVNLLEKRKQLKRVGGASYITKIVNVTPTAANVVSYGRIIKDRATLRQLITVGSEIVELGFQEDKQTIELLDQAEKSLFNVSQSFLKEKFIPIKDVLAGAFERIDELHRNKGKLRGVPTGFRELDNLLAGLQQSDLIILASRPSMGKTSLAISMTINVATKHQVPVGFFSIEQSRDQIVDRMLISVAGIDSWRLRTGNLSDSDFPKIGHAMGILSEAPIYIDDTPILSIIEMRAKARRLQAEKGLGLIVVDYIQLMEGSARSQRDGSRVQEISEISRGIKAVARELNVPVLALSQLSRAVESRHPKIPQLSDLRDSGSLEQDADVVMFIYREDYYEPETERKNIADILIKKHRNGPTGSVELYFWGNKMAFRDIERKHEEDSPVIIASGGGEYKGVEEELMEEEF</sequence>
<protein>
    <recommendedName>
        <fullName evidence="11 12">Replicative DNA helicase</fullName>
        <ecNumber evidence="11 12">5.6.2.3</ecNumber>
    </recommendedName>
</protein>
<dbReference type="FunFam" id="3.40.50.300:FF:000076">
    <property type="entry name" value="Replicative DNA helicase"/>
    <property type="match status" value="1"/>
</dbReference>
<comment type="function">
    <text evidence="12">The main replicative DNA helicase, it participates in initiation and elongation during chromosome replication. Travels ahead of the DNA replisome, separating dsDNA into templates for DNA synthesis. A processive ATP-dependent 5'-3' DNA helicase it has DNA-dependent ATPase activity.</text>
</comment>
<comment type="similarity">
    <text evidence="1 12">Belongs to the helicase family. DnaB subfamily.</text>
</comment>
<feature type="domain" description="SF4 helicase" evidence="13">
    <location>
        <begin position="176"/>
        <end position="444"/>
    </location>
</feature>
<keyword evidence="7 12" id="KW-0067">ATP-binding</keyword>
<dbReference type="Pfam" id="PF03796">
    <property type="entry name" value="DnaB_C"/>
    <property type="match status" value="1"/>
</dbReference>
<dbReference type="PROSITE" id="PS51199">
    <property type="entry name" value="SF4_HELICASE"/>
    <property type="match status" value="1"/>
</dbReference>
<evidence type="ECO:0000313" key="14">
    <source>
        <dbReference type="EMBL" id="TSC92553.1"/>
    </source>
</evidence>
<name>A0A554LI60_9BACT</name>
<dbReference type="GO" id="GO:0042802">
    <property type="term" value="F:identical protein binding"/>
    <property type="evidence" value="ECO:0007669"/>
    <property type="project" value="UniProtKB-ARBA"/>
</dbReference>
<evidence type="ECO:0000313" key="15">
    <source>
        <dbReference type="Proteomes" id="UP000315689"/>
    </source>
</evidence>
<dbReference type="NCBIfam" id="NF004384">
    <property type="entry name" value="PRK05748.1"/>
    <property type="match status" value="1"/>
</dbReference>
<gene>
    <name evidence="14" type="ORF">CEN89_621</name>
</gene>
<dbReference type="InterPro" id="IPR007692">
    <property type="entry name" value="DNA_helicase_DnaB"/>
</dbReference>
<comment type="catalytic activity">
    <reaction evidence="10 12">
        <text>ATP + H2O = ADP + phosphate + H(+)</text>
        <dbReference type="Rhea" id="RHEA:13065"/>
        <dbReference type="ChEBI" id="CHEBI:15377"/>
        <dbReference type="ChEBI" id="CHEBI:15378"/>
        <dbReference type="ChEBI" id="CHEBI:30616"/>
        <dbReference type="ChEBI" id="CHEBI:43474"/>
        <dbReference type="ChEBI" id="CHEBI:456216"/>
        <dbReference type="EC" id="5.6.2.3"/>
    </reaction>
</comment>
<evidence type="ECO:0000256" key="4">
    <source>
        <dbReference type="ARBA" id="ARBA00022741"/>
    </source>
</evidence>
<dbReference type="SUPFAM" id="SSF48024">
    <property type="entry name" value="N-terminal domain of DnaB helicase"/>
    <property type="match status" value="1"/>
</dbReference>
<dbReference type="Gene3D" id="1.10.860.10">
    <property type="entry name" value="DNAb Helicase, Chain A"/>
    <property type="match status" value="1"/>
</dbReference>
<dbReference type="InterPro" id="IPR036185">
    <property type="entry name" value="DNA_heli_DnaB-like_N_sf"/>
</dbReference>
<dbReference type="InterPro" id="IPR007694">
    <property type="entry name" value="DNA_helicase_DnaB-like_C"/>
</dbReference>
<keyword evidence="6 12" id="KW-0347">Helicase</keyword>
<keyword evidence="3 12" id="KW-0235">DNA replication</keyword>
<dbReference type="GO" id="GO:0005829">
    <property type="term" value="C:cytosol"/>
    <property type="evidence" value="ECO:0007669"/>
    <property type="project" value="TreeGrafter"/>
</dbReference>